<evidence type="ECO:0000313" key="9">
    <source>
        <dbReference type="EMBL" id="MDJ1131922.1"/>
    </source>
</evidence>
<dbReference type="PROSITE" id="PS50110">
    <property type="entry name" value="RESPONSE_REGULATORY"/>
    <property type="match status" value="1"/>
</dbReference>
<evidence type="ECO:0000256" key="4">
    <source>
        <dbReference type="ARBA" id="ARBA00023163"/>
    </source>
</evidence>
<dbReference type="PROSITE" id="PS00622">
    <property type="entry name" value="HTH_LUXR_1"/>
    <property type="match status" value="1"/>
</dbReference>
<dbReference type="InterPro" id="IPR039420">
    <property type="entry name" value="WalR-like"/>
</dbReference>
<dbReference type="PANTHER" id="PTHR43214">
    <property type="entry name" value="TWO-COMPONENT RESPONSE REGULATOR"/>
    <property type="match status" value="1"/>
</dbReference>
<name>A0ABT6ZSS3_9ACTN</name>
<dbReference type="InterPro" id="IPR001789">
    <property type="entry name" value="Sig_transdc_resp-reg_receiver"/>
</dbReference>
<dbReference type="RefSeq" id="WP_274044364.1">
    <property type="nucleotide sequence ID" value="NZ_JANCPR020000006.1"/>
</dbReference>
<organism evidence="9 10">
    <name type="scientific">Streptomyces iconiensis</name>
    <dbReference type="NCBI Taxonomy" id="1384038"/>
    <lineage>
        <taxon>Bacteria</taxon>
        <taxon>Bacillati</taxon>
        <taxon>Actinomycetota</taxon>
        <taxon>Actinomycetes</taxon>
        <taxon>Kitasatosporales</taxon>
        <taxon>Streptomycetaceae</taxon>
        <taxon>Streptomyces</taxon>
    </lineage>
</organism>
<accession>A0ABT6ZSS3</accession>
<keyword evidence="4" id="KW-0804">Transcription</keyword>
<dbReference type="PANTHER" id="PTHR43214:SF24">
    <property type="entry name" value="TRANSCRIPTIONAL REGULATORY PROTEIN NARL-RELATED"/>
    <property type="match status" value="1"/>
</dbReference>
<dbReference type="PRINTS" id="PR00038">
    <property type="entry name" value="HTHLUXR"/>
</dbReference>
<feature type="domain" description="HTH luxR-type" evidence="7">
    <location>
        <begin position="187"/>
        <end position="252"/>
    </location>
</feature>
<dbReference type="Pfam" id="PF00196">
    <property type="entry name" value="GerE"/>
    <property type="match status" value="1"/>
</dbReference>
<evidence type="ECO:0000313" key="10">
    <source>
        <dbReference type="Proteomes" id="UP001214441"/>
    </source>
</evidence>
<gene>
    <name evidence="9" type="ORF">NMN56_008150</name>
</gene>
<evidence type="ECO:0000259" key="7">
    <source>
        <dbReference type="PROSITE" id="PS50043"/>
    </source>
</evidence>
<dbReference type="Gene3D" id="3.40.50.2300">
    <property type="match status" value="1"/>
</dbReference>
<comment type="caution">
    <text evidence="9">The sequence shown here is derived from an EMBL/GenBank/DDBJ whole genome shotgun (WGS) entry which is preliminary data.</text>
</comment>
<dbReference type="EMBL" id="JANCPR020000006">
    <property type="protein sequence ID" value="MDJ1131922.1"/>
    <property type="molecule type" value="Genomic_DNA"/>
</dbReference>
<reference evidence="9 10" key="1">
    <citation type="submission" date="2023-05" db="EMBL/GenBank/DDBJ databases">
        <title>Streptantibioticus silvisoli sp. nov., acidotolerant actinomycetes 1 from pine litter.</title>
        <authorList>
            <person name="Swiecimska M."/>
            <person name="Golinska P."/>
            <person name="Sangal V."/>
            <person name="Wachnowicz B."/>
            <person name="Goodfellow M."/>
        </authorList>
    </citation>
    <scope>NUCLEOTIDE SEQUENCE [LARGE SCALE GENOMIC DNA]</scope>
    <source>
        <strain evidence="9 10">DSM 42109</strain>
    </source>
</reference>
<dbReference type="SUPFAM" id="SSF46894">
    <property type="entry name" value="C-terminal effector domain of the bipartite response regulators"/>
    <property type="match status" value="1"/>
</dbReference>
<protein>
    <submittedName>
        <fullName evidence="9">Response regulator transcription factor</fullName>
    </submittedName>
</protein>
<dbReference type="SUPFAM" id="SSF52172">
    <property type="entry name" value="CheY-like"/>
    <property type="match status" value="1"/>
</dbReference>
<keyword evidence="10" id="KW-1185">Reference proteome</keyword>
<dbReference type="Proteomes" id="UP001214441">
    <property type="component" value="Unassembled WGS sequence"/>
</dbReference>
<evidence type="ECO:0000256" key="3">
    <source>
        <dbReference type="ARBA" id="ARBA00023125"/>
    </source>
</evidence>
<dbReference type="InterPro" id="IPR058245">
    <property type="entry name" value="NreC/VraR/RcsB-like_REC"/>
</dbReference>
<dbReference type="CDD" id="cd06170">
    <property type="entry name" value="LuxR_C_like"/>
    <property type="match status" value="1"/>
</dbReference>
<dbReference type="SMART" id="SM00448">
    <property type="entry name" value="REC"/>
    <property type="match status" value="1"/>
</dbReference>
<dbReference type="CDD" id="cd17535">
    <property type="entry name" value="REC_NarL-like"/>
    <property type="match status" value="1"/>
</dbReference>
<proteinExistence type="predicted"/>
<dbReference type="InterPro" id="IPR016032">
    <property type="entry name" value="Sig_transdc_resp-reg_C-effctor"/>
</dbReference>
<dbReference type="InterPro" id="IPR011006">
    <property type="entry name" value="CheY-like_superfamily"/>
</dbReference>
<dbReference type="InterPro" id="IPR000792">
    <property type="entry name" value="Tscrpt_reg_LuxR_C"/>
</dbReference>
<feature type="modified residue" description="4-aspartylphosphate" evidence="5">
    <location>
        <position position="88"/>
    </location>
</feature>
<dbReference type="PROSITE" id="PS50043">
    <property type="entry name" value="HTH_LUXR_2"/>
    <property type="match status" value="1"/>
</dbReference>
<keyword evidence="1 5" id="KW-0597">Phosphoprotein</keyword>
<feature type="region of interest" description="Disordered" evidence="6">
    <location>
        <begin position="1"/>
        <end position="34"/>
    </location>
</feature>
<keyword evidence="3" id="KW-0238">DNA-binding</keyword>
<keyword evidence="2" id="KW-0805">Transcription regulation</keyword>
<evidence type="ECO:0000256" key="1">
    <source>
        <dbReference type="ARBA" id="ARBA00022553"/>
    </source>
</evidence>
<evidence type="ECO:0000256" key="6">
    <source>
        <dbReference type="SAM" id="MobiDB-lite"/>
    </source>
</evidence>
<evidence type="ECO:0000259" key="8">
    <source>
        <dbReference type="PROSITE" id="PS50110"/>
    </source>
</evidence>
<feature type="compositionally biased region" description="Low complexity" evidence="6">
    <location>
        <begin position="14"/>
        <end position="34"/>
    </location>
</feature>
<dbReference type="SMART" id="SM00421">
    <property type="entry name" value="HTH_LUXR"/>
    <property type="match status" value="1"/>
</dbReference>
<feature type="domain" description="Response regulatory" evidence="8">
    <location>
        <begin position="37"/>
        <end position="155"/>
    </location>
</feature>
<dbReference type="Pfam" id="PF00072">
    <property type="entry name" value="Response_reg"/>
    <property type="match status" value="1"/>
</dbReference>
<evidence type="ECO:0000256" key="5">
    <source>
        <dbReference type="PROSITE-ProRule" id="PRU00169"/>
    </source>
</evidence>
<sequence>MTDPTRFTGGNDSTGRPGATAPTARTGGPTGPTTPIRVLICEDQQLVRAGYVTILGAQPDVEIAGEAGDGRSAVEQAVRLRPDVVVMDIQMPVLDGIEATRLLAGPDAGAPIKVLVVTTFNLDEYVYEALRAGASGFLLKDAPPADLINAVRTVATGDSLLAPAVTRRLIGRFADRIRPGTDPRTNAHTPLTDLTAREYQVLELIAAGLSNAEIAAQLVLSHETVKTYVSRILTKLGLRDRVQAVVFAHRNGVVTATG</sequence>
<evidence type="ECO:0000256" key="2">
    <source>
        <dbReference type="ARBA" id="ARBA00023015"/>
    </source>
</evidence>